<name>A0A1H9JU83_9GAMM</name>
<dbReference type="GO" id="GO:0016887">
    <property type="term" value="F:ATP hydrolysis activity"/>
    <property type="evidence" value="ECO:0007669"/>
    <property type="project" value="InterPro"/>
</dbReference>
<evidence type="ECO:0000256" key="2">
    <source>
        <dbReference type="ARBA" id="ARBA00022840"/>
    </source>
</evidence>
<dbReference type="SMART" id="SM00382">
    <property type="entry name" value="AAA"/>
    <property type="match status" value="1"/>
</dbReference>
<proteinExistence type="predicted"/>
<dbReference type="InterPro" id="IPR003593">
    <property type="entry name" value="AAA+_ATPase"/>
</dbReference>
<evidence type="ECO:0000313" key="5">
    <source>
        <dbReference type="Proteomes" id="UP000198749"/>
    </source>
</evidence>
<dbReference type="Proteomes" id="UP000198749">
    <property type="component" value="Unassembled WGS sequence"/>
</dbReference>
<dbReference type="PROSITE" id="PS00211">
    <property type="entry name" value="ABC_TRANSPORTER_1"/>
    <property type="match status" value="1"/>
</dbReference>
<dbReference type="GO" id="GO:0005524">
    <property type="term" value="F:ATP binding"/>
    <property type="evidence" value="ECO:0007669"/>
    <property type="project" value="UniProtKB-KW"/>
</dbReference>
<dbReference type="GO" id="GO:0022857">
    <property type="term" value="F:transmembrane transporter activity"/>
    <property type="evidence" value="ECO:0007669"/>
    <property type="project" value="TreeGrafter"/>
</dbReference>
<organism evidence="4 5">
    <name type="scientific">Amphritea atlantica</name>
    <dbReference type="NCBI Taxonomy" id="355243"/>
    <lineage>
        <taxon>Bacteria</taxon>
        <taxon>Pseudomonadati</taxon>
        <taxon>Pseudomonadota</taxon>
        <taxon>Gammaproteobacteria</taxon>
        <taxon>Oceanospirillales</taxon>
        <taxon>Oceanospirillaceae</taxon>
        <taxon>Amphritea</taxon>
    </lineage>
</organism>
<dbReference type="SUPFAM" id="SSF52540">
    <property type="entry name" value="P-loop containing nucleoside triphosphate hydrolases"/>
    <property type="match status" value="1"/>
</dbReference>
<accession>A0A1H9JU83</accession>
<dbReference type="EMBL" id="FOGB01000010">
    <property type="protein sequence ID" value="SEQ90362.1"/>
    <property type="molecule type" value="Genomic_DNA"/>
</dbReference>
<feature type="domain" description="ABC transporter" evidence="3">
    <location>
        <begin position="1"/>
        <end position="212"/>
    </location>
</feature>
<dbReference type="Gene3D" id="3.40.50.300">
    <property type="entry name" value="P-loop containing nucleotide triphosphate hydrolases"/>
    <property type="match status" value="1"/>
</dbReference>
<dbReference type="RefSeq" id="WP_091360250.1">
    <property type="nucleotide sequence ID" value="NZ_AP025284.1"/>
</dbReference>
<dbReference type="PANTHER" id="PTHR24220">
    <property type="entry name" value="IMPORT ATP-BINDING PROTEIN"/>
    <property type="match status" value="1"/>
</dbReference>
<dbReference type="AlphaFoldDB" id="A0A1H9JU83"/>
<evidence type="ECO:0000313" key="4">
    <source>
        <dbReference type="EMBL" id="SEQ90362.1"/>
    </source>
</evidence>
<dbReference type="InterPro" id="IPR017871">
    <property type="entry name" value="ABC_transporter-like_CS"/>
</dbReference>
<evidence type="ECO:0000256" key="1">
    <source>
        <dbReference type="ARBA" id="ARBA00022741"/>
    </source>
</evidence>
<sequence>MSLLAIQSDALGYGDQRVLGPVSLDIRAGEHLILLGKSGCGKSTLLNHIYSENRSECALIPQGLGLVECLSVFHNVYMGRLPRYTVLHNIRNLIRPAQARVAEVQPLLERLGLADKCFSLVADLSGGQQQRVAVARALFQDAPVLLADEPVSALDGPEADRVMSLLGQNFSTAVITLHDVDRALRYGQRIIAIQNGELVLDQPSGRLTASALNEFY</sequence>
<gene>
    <name evidence="4" type="ORF">SAMN03080615_03191</name>
</gene>
<protein>
    <submittedName>
        <fullName evidence="4">Phosphonate transport system ATP-binding protein</fullName>
    </submittedName>
</protein>
<keyword evidence="1" id="KW-0547">Nucleotide-binding</keyword>
<dbReference type="PANTHER" id="PTHR24220:SF692">
    <property type="entry name" value="ABC TRANSPORTER DOMAIN-CONTAINING PROTEIN"/>
    <property type="match status" value="1"/>
</dbReference>
<keyword evidence="5" id="KW-1185">Reference proteome</keyword>
<dbReference type="InterPro" id="IPR015854">
    <property type="entry name" value="ABC_transpr_LolD-like"/>
</dbReference>
<dbReference type="STRING" id="355243.SAMN03080615_03191"/>
<reference evidence="5" key="1">
    <citation type="submission" date="2016-10" db="EMBL/GenBank/DDBJ databases">
        <authorList>
            <person name="Varghese N."/>
            <person name="Submissions S."/>
        </authorList>
    </citation>
    <scope>NUCLEOTIDE SEQUENCE [LARGE SCALE GENOMIC DNA]</scope>
    <source>
        <strain evidence="5">DSM 18887</strain>
    </source>
</reference>
<dbReference type="InterPro" id="IPR027417">
    <property type="entry name" value="P-loop_NTPase"/>
</dbReference>
<dbReference type="PROSITE" id="PS50893">
    <property type="entry name" value="ABC_TRANSPORTER_2"/>
    <property type="match status" value="1"/>
</dbReference>
<dbReference type="Pfam" id="PF00005">
    <property type="entry name" value="ABC_tran"/>
    <property type="match status" value="1"/>
</dbReference>
<dbReference type="InterPro" id="IPR003439">
    <property type="entry name" value="ABC_transporter-like_ATP-bd"/>
</dbReference>
<evidence type="ECO:0000259" key="3">
    <source>
        <dbReference type="PROSITE" id="PS50893"/>
    </source>
</evidence>
<dbReference type="OrthoDB" id="9802264at2"/>
<keyword evidence="2 4" id="KW-0067">ATP-binding</keyword>
<dbReference type="GO" id="GO:0005886">
    <property type="term" value="C:plasma membrane"/>
    <property type="evidence" value="ECO:0007669"/>
    <property type="project" value="TreeGrafter"/>
</dbReference>